<gene>
    <name evidence="9" type="ORF">HQ865_08375</name>
</gene>
<dbReference type="GO" id="GO:0046373">
    <property type="term" value="P:L-arabinose metabolic process"/>
    <property type="evidence" value="ECO:0007669"/>
    <property type="project" value="InterPro"/>
</dbReference>
<name>A0A7D4QJG4_9SPHI</name>
<dbReference type="SUPFAM" id="SSF51011">
    <property type="entry name" value="Glycosyl hydrolase domain"/>
    <property type="match status" value="1"/>
</dbReference>
<organism evidence="9 10">
    <name type="scientific">Mucilaginibacter mali</name>
    <dbReference type="NCBI Taxonomy" id="2740462"/>
    <lineage>
        <taxon>Bacteria</taxon>
        <taxon>Pseudomonadati</taxon>
        <taxon>Bacteroidota</taxon>
        <taxon>Sphingobacteriia</taxon>
        <taxon>Sphingobacteriales</taxon>
        <taxon>Sphingobacteriaceae</taxon>
        <taxon>Mucilaginibacter</taxon>
    </lineage>
</organism>
<keyword evidence="10" id="KW-1185">Reference proteome</keyword>
<dbReference type="InterPro" id="IPR013780">
    <property type="entry name" value="Glyco_hydro_b"/>
</dbReference>
<evidence type="ECO:0000256" key="3">
    <source>
        <dbReference type="ARBA" id="ARBA00011165"/>
    </source>
</evidence>
<dbReference type="InterPro" id="IPR055235">
    <property type="entry name" value="ASD1_cat"/>
</dbReference>
<evidence type="ECO:0000256" key="5">
    <source>
        <dbReference type="ARBA" id="ARBA00022801"/>
    </source>
</evidence>
<comment type="similarity">
    <text evidence="2">Belongs to the glycosyl hydrolase 51 family.</text>
</comment>
<evidence type="ECO:0000256" key="6">
    <source>
        <dbReference type="ARBA" id="ARBA00023277"/>
    </source>
</evidence>
<evidence type="ECO:0000259" key="8">
    <source>
        <dbReference type="SMART" id="SM00813"/>
    </source>
</evidence>
<dbReference type="Gene3D" id="3.20.20.80">
    <property type="entry name" value="Glycosidases"/>
    <property type="match status" value="1"/>
</dbReference>
<dbReference type="SUPFAM" id="SSF51445">
    <property type="entry name" value="(Trans)glycosidases"/>
    <property type="match status" value="1"/>
</dbReference>
<dbReference type="Gene3D" id="2.60.40.1180">
    <property type="entry name" value="Golgi alpha-mannosidase II"/>
    <property type="match status" value="1"/>
</dbReference>
<keyword evidence="7" id="KW-0326">Glycosidase</keyword>
<sequence>MKQPLQYFIAGALLCTTSLWSYGQTAKATISNDSKLVISKHIYGQFAEHLGRGIYDGFWVDKNMPVKKQDRIRMDIVEALRKIKIPNLRWPGGCFADEYHWRDGIGPRANRPKMVNTNWGGVTEDNSFGTHEFLELCNLLGCEPYISGNVGSGTVQEMSNWVEYLNFDGASPLTNLRKVNGHPEPFKVSFWGVGNESWGCGGNMTPEYYSNEFRRYAAFAKDYHDAKLKKIATGPSDADYNWTESLMKNVGTRMWGLALHHYTLPTGDWKDKGSATQFTEADYFKTMQNCLKMEELVTKHSAIMDKYDPAKKVALVVDEWGIWTNVEPGTNPGFLYQQNSMRDALIAGTNLNIFNNHCERVKMACLAQTVNVLQSLVLTKKEKMILTPTYHVFDLYKVHQDARFLPMKLDAPDYELNGQKIPAVNASASQDASGKVHISFVNLDASKDITIKANMGDINWNNVTGQILTSAKLTDINTFEEPGKIKIAPFSGAKKEGGIVSVVLPAHSVVVLELKN</sequence>
<evidence type="ECO:0000256" key="7">
    <source>
        <dbReference type="ARBA" id="ARBA00023295"/>
    </source>
</evidence>
<evidence type="ECO:0000313" key="10">
    <source>
        <dbReference type="Proteomes" id="UP000505355"/>
    </source>
</evidence>
<dbReference type="InterPro" id="IPR010720">
    <property type="entry name" value="Alpha-L-AF_C"/>
</dbReference>
<keyword evidence="6" id="KW-0119">Carbohydrate metabolism</keyword>
<dbReference type="GO" id="GO:0000272">
    <property type="term" value="P:polysaccharide catabolic process"/>
    <property type="evidence" value="ECO:0007669"/>
    <property type="project" value="TreeGrafter"/>
</dbReference>
<protein>
    <recommendedName>
        <fullName evidence="4">non-reducing end alpha-L-arabinofuranosidase</fullName>
        <ecNumber evidence="4">3.2.1.55</ecNumber>
    </recommendedName>
</protein>
<evidence type="ECO:0000256" key="4">
    <source>
        <dbReference type="ARBA" id="ARBA00012670"/>
    </source>
</evidence>
<dbReference type="GO" id="GO:0046556">
    <property type="term" value="F:alpha-L-arabinofuranosidase activity"/>
    <property type="evidence" value="ECO:0007669"/>
    <property type="project" value="UniProtKB-EC"/>
</dbReference>
<dbReference type="AlphaFoldDB" id="A0A7D4QJG4"/>
<dbReference type="PANTHER" id="PTHR43576">
    <property type="entry name" value="ALPHA-L-ARABINOFURANOSIDASE C-RELATED"/>
    <property type="match status" value="1"/>
</dbReference>
<dbReference type="InterPro" id="IPR017853">
    <property type="entry name" value="GH"/>
</dbReference>
<dbReference type="Pfam" id="PF06964">
    <property type="entry name" value="Alpha-L-AF_C"/>
    <property type="match status" value="1"/>
</dbReference>
<dbReference type="KEGG" id="mmab:HQ865_08375"/>
<keyword evidence="5" id="KW-0378">Hydrolase</keyword>
<reference evidence="9 10" key="1">
    <citation type="submission" date="2020-05" db="EMBL/GenBank/DDBJ databases">
        <title>Mucilaginibacter mali sp. nov.</title>
        <authorList>
            <person name="Kim H.S."/>
            <person name="Lee K.C."/>
            <person name="Suh M.K."/>
            <person name="Kim J.-S."/>
            <person name="Han K.-I."/>
            <person name="Eom M.K."/>
            <person name="Shin Y.K."/>
            <person name="Lee J.-S."/>
        </authorList>
    </citation>
    <scope>NUCLEOTIDE SEQUENCE [LARGE SCALE GENOMIC DNA]</scope>
    <source>
        <strain evidence="9 10">G2-14</strain>
    </source>
</reference>
<evidence type="ECO:0000256" key="1">
    <source>
        <dbReference type="ARBA" id="ARBA00001462"/>
    </source>
</evidence>
<evidence type="ECO:0000256" key="2">
    <source>
        <dbReference type="ARBA" id="ARBA00007186"/>
    </source>
</evidence>
<dbReference type="Proteomes" id="UP000505355">
    <property type="component" value="Chromosome"/>
</dbReference>
<dbReference type="PANTHER" id="PTHR43576:SF2">
    <property type="entry name" value="INTRACELLULAR EXO-ALPHA-L-ARABINOFURANOSIDASE 2"/>
    <property type="match status" value="1"/>
</dbReference>
<dbReference type="Pfam" id="PF22848">
    <property type="entry name" value="ASD1_dom"/>
    <property type="match status" value="1"/>
</dbReference>
<comment type="subunit">
    <text evidence="3">Homohexamer; trimer of dimers.</text>
</comment>
<comment type="catalytic activity">
    <reaction evidence="1">
        <text>Hydrolysis of terminal non-reducing alpha-L-arabinofuranoside residues in alpha-L-arabinosides.</text>
        <dbReference type="EC" id="3.2.1.55"/>
    </reaction>
</comment>
<dbReference type="SMART" id="SM00813">
    <property type="entry name" value="Alpha-L-AF_C"/>
    <property type="match status" value="1"/>
</dbReference>
<feature type="domain" description="Alpha-L-arabinofuranosidase C-terminal" evidence="8">
    <location>
        <begin position="318"/>
        <end position="508"/>
    </location>
</feature>
<evidence type="ECO:0000313" key="9">
    <source>
        <dbReference type="EMBL" id="QKJ29770.1"/>
    </source>
</evidence>
<accession>A0A7D4QJG4</accession>
<dbReference type="EMBL" id="CP054139">
    <property type="protein sequence ID" value="QKJ29770.1"/>
    <property type="molecule type" value="Genomic_DNA"/>
</dbReference>
<proteinExistence type="inferred from homology"/>
<dbReference type="RefSeq" id="WP_173414462.1">
    <property type="nucleotide sequence ID" value="NZ_CP054139.1"/>
</dbReference>
<dbReference type="EC" id="3.2.1.55" evidence="4"/>